<reference evidence="7" key="1">
    <citation type="submission" date="2020-11" db="EMBL/GenBank/DDBJ databases">
        <authorList>
            <person name="Tran Van P."/>
        </authorList>
    </citation>
    <scope>NUCLEOTIDE SEQUENCE</scope>
</reference>
<dbReference type="FunFam" id="1.25.40.10:FF:000233">
    <property type="entry name" value="Tetratricopeptide repeat domain 26"/>
    <property type="match status" value="1"/>
</dbReference>
<dbReference type="GO" id="GO:0097546">
    <property type="term" value="C:ciliary base"/>
    <property type="evidence" value="ECO:0007669"/>
    <property type="project" value="TreeGrafter"/>
</dbReference>
<keyword evidence="3" id="KW-0677">Repeat</keyword>
<dbReference type="PANTHER" id="PTHR14781">
    <property type="entry name" value="INTRAFLAGELLAR TRANSPORT PROTEIN 56"/>
    <property type="match status" value="1"/>
</dbReference>
<dbReference type="AlphaFoldDB" id="A0A7R9G5A6"/>
<dbReference type="SUPFAM" id="SSF48452">
    <property type="entry name" value="TPR-like"/>
    <property type="match status" value="2"/>
</dbReference>
<comment type="similarity">
    <text evidence="2">Belongs to the IFT56 family.</text>
</comment>
<gene>
    <name evidence="7" type="ORF">TSIB3V08_LOCUS10672</name>
</gene>
<evidence type="ECO:0000256" key="3">
    <source>
        <dbReference type="ARBA" id="ARBA00022737"/>
    </source>
</evidence>
<dbReference type="GO" id="GO:0035735">
    <property type="term" value="P:intraciliary transport involved in cilium assembly"/>
    <property type="evidence" value="ECO:0007669"/>
    <property type="project" value="TreeGrafter"/>
</dbReference>
<evidence type="ECO:0008006" key="8">
    <source>
        <dbReference type="Google" id="ProtNLM"/>
    </source>
</evidence>
<evidence type="ECO:0000256" key="6">
    <source>
        <dbReference type="SAM" id="MobiDB-lite"/>
    </source>
</evidence>
<evidence type="ECO:0000256" key="2">
    <source>
        <dbReference type="ARBA" id="ARBA00007834"/>
    </source>
</evidence>
<dbReference type="InterPro" id="IPR011990">
    <property type="entry name" value="TPR-like_helical_dom_sf"/>
</dbReference>
<keyword evidence="4" id="KW-0802">TPR repeat</keyword>
<dbReference type="InterPro" id="IPR030511">
    <property type="entry name" value="TTC26"/>
</dbReference>
<keyword evidence="5" id="KW-0966">Cell projection</keyword>
<dbReference type="Gene3D" id="1.25.40.10">
    <property type="entry name" value="Tetratricopeptide repeat domain"/>
    <property type="match status" value="3"/>
</dbReference>
<dbReference type="PANTHER" id="PTHR14781:SF0">
    <property type="entry name" value="INTRAFLAGELLAR TRANSPORT PROTEIN 56"/>
    <property type="match status" value="1"/>
</dbReference>
<sequence length="592" mass="67168">MIILSRAKPAAGPGVAGQSQTSGRKQVPKMEDFLNARDYTGALIVLEGDSTNARVCCPTTRASPHPVSLDYLSYLPRSLSQFGGSKGNETEMWIGYCAFHLGDYKRAMSVYEALTHTKNPPADVPTNLACCYFFLGMYPEAQRAVERAPASRLKTRLCFHLAHKLGDEKKLMEYHQQLEDIIEDQLSLASIHYLRSHYQEAIDIYKRILLDNREYLALNVYVALCYYKLDYYDVSQEVLQVYLQQFPDSAIAINLKACNHFRLYNGKAAESELRSLMDQSSSSFNFGHDLIRHNLVVFRGGEGALQVLPSLVDVIPEARLNLVIYYLKQDDVAEAYELIKDLEPAVPQEYILKGVVNATMGQEKGSVSHLHVPHLTSCLDTVSARLVGSSSSECDTIPGRQCMASCFFLLRQFEDVLIYLSSIKSFFSNDDSFNFNYAQAQAAKGNFKEAEDTFLLIQDEKVHGDYVYISHLARCYVMNKKPQAAWELYLKMETSSDSFSLLQLLANDCYKMGQFWFAAKAFDMLERLDPNPEHWEGKRGACTGVFQRIIAQQQPKELLTDVIQLLRNTANSQVEHIIRVMKRWAKDNRVNI</sequence>
<organism evidence="7">
    <name type="scientific">Timema shepardi</name>
    <name type="common">Walking stick</name>
    <dbReference type="NCBI Taxonomy" id="629360"/>
    <lineage>
        <taxon>Eukaryota</taxon>
        <taxon>Metazoa</taxon>
        <taxon>Ecdysozoa</taxon>
        <taxon>Arthropoda</taxon>
        <taxon>Hexapoda</taxon>
        <taxon>Insecta</taxon>
        <taxon>Pterygota</taxon>
        <taxon>Neoptera</taxon>
        <taxon>Polyneoptera</taxon>
        <taxon>Phasmatodea</taxon>
        <taxon>Timematodea</taxon>
        <taxon>Timematoidea</taxon>
        <taxon>Timematidae</taxon>
        <taxon>Timema</taxon>
    </lineage>
</organism>
<evidence type="ECO:0000313" key="7">
    <source>
        <dbReference type="EMBL" id="CAD7266657.1"/>
    </source>
</evidence>
<evidence type="ECO:0000256" key="5">
    <source>
        <dbReference type="ARBA" id="ARBA00023273"/>
    </source>
</evidence>
<dbReference type="GO" id="GO:0036064">
    <property type="term" value="C:ciliary basal body"/>
    <property type="evidence" value="ECO:0007669"/>
    <property type="project" value="TreeGrafter"/>
</dbReference>
<dbReference type="GO" id="GO:0120170">
    <property type="term" value="F:intraciliary transport particle B binding"/>
    <property type="evidence" value="ECO:0007669"/>
    <property type="project" value="TreeGrafter"/>
</dbReference>
<feature type="region of interest" description="Disordered" evidence="6">
    <location>
        <begin position="1"/>
        <end position="26"/>
    </location>
</feature>
<evidence type="ECO:0000256" key="4">
    <source>
        <dbReference type="ARBA" id="ARBA00022803"/>
    </source>
</evidence>
<dbReference type="GO" id="GO:0035720">
    <property type="term" value="P:intraciliary anterograde transport"/>
    <property type="evidence" value="ECO:0007669"/>
    <property type="project" value="TreeGrafter"/>
</dbReference>
<dbReference type="EMBL" id="OC007378">
    <property type="protein sequence ID" value="CAD7266657.1"/>
    <property type="molecule type" value="Genomic_DNA"/>
</dbReference>
<evidence type="ECO:0000256" key="1">
    <source>
        <dbReference type="ARBA" id="ARBA00004138"/>
    </source>
</evidence>
<protein>
    <recommendedName>
        <fullName evidence="8">Intraflagellar transport protein 56</fullName>
    </recommendedName>
</protein>
<dbReference type="GO" id="GO:0030992">
    <property type="term" value="C:intraciliary transport particle B"/>
    <property type="evidence" value="ECO:0007669"/>
    <property type="project" value="TreeGrafter"/>
</dbReference>
<name>A0A7R9G5A6_TIMSH</name>
<comment type="subcellular location">
    <subcellularLocation>
        <location evidence="1">Cell projection</location>
        <location evidence="1">Cilium</location>
    </subcellularLocation>
</comment>
<proteinExistence type="inferred from homology"/>
<accession>A0A7R9G5A6</accession>